<dbReference type="AlphaFoldDB" id="A0A6S7ZHE9"/>
<gene>
    <name evidence="1" type="ORF">ASTO00021_LOCUS726</name>
    <name evidence="2" type="ORF">ASTO00021_LOCUS729</name>
    <name evidence="3" type="ORF">ASTO00021_LOCUS730</name>
</gene>
<protein>
    <recommendedName>
        <fullName evidence="4">Exonuclease domain-containing protein</fullName>
    </recommendedName>
</protein>
<proteinExistence type="predicted"/>
<dbReference type="EMBL" id="HBIN01001287">
    <property type="protein sequence ID" value="CAE0430402.1"/>
    <property type="molecule type" value="Transcribed_RNA"/>
</dbReference>
<dbReference type="GO" id="GO:0003676">
    <property type="term" value="F:nucleic acid binding"/>
    <property type="evidence" value="ECO:0007669"/>
    <property type="project" value="InterPro"/>
</dbReference>
<dbReference type="EMBL" id="HBIN01001286">
    <property type="protein sequence ID" value="CAE0430401.1"/>
    <property type="molecule type" value="Transcribed_RNA"/>
</dbReference>
<dbReference type="EMBL" id="HBIN01001281">
    <property type="protein sequence ID" value="CAE0430398.1"/>
    <property type="molecule type" value="Transcribed_RNA"/>
</dbReference>
<dbReference type="InterPro" id="IPR036397">
    <property type="entry name" value="RNaseH_sf"/>
</dbReference>
<evidence type="ECO:0000313" key="3">
    <source>
        <dbReference type="EMBL" id="CAE0430402.1"/>
    </source>
</evidence>
<dbReference type="Gene3D" id="3.30.420.10">
    <property type="entry name" value="Ribonuclease H-like superfamily/Ribonuclease H"/>
    <property type="match status" value="1"/>
</dbReference>
<dbReference type="InterPro" id="IPR012337">
    <property type="entry name" value="RNaseH-like_sf"/>
</dbReference>
<sequence length="138" mass="15366">MMTSRLHLQRVLLLQVLTKRQHQLSAREKASIAHHDLQKKRLVFFHVDLETGGPKAGVTQLSAVAYSPPLKKVLGEFNEYVNPGKHAIWDTTAKDITGLEPNDEIIKTAEHILKVWPRFVSFVGSHLEGGNKVGALVA</sequence>
<evidence type="ECO:0000313" key="1">
    <source>
        <dbReference type="EMBL" id="CAE0430398.1"/>
    </source>
</evidence>
<name>A0A6S7ZHE9_9STRA</name>
<accession>A0A6S7ZHE9</accession>
<organism evidence="3">
    <name type="scientific">Aplanochytrium stocchinoi</name>
    <dbReference type="NCBI Taxonomy" id="215587"/>
    <lineage>
        <taxon>Eukaryota</taxon>
        <taxon>Sar</taxon>
        <taxon>Stramenopiles</taxon>
        <taxon>Bigyra</taxon>
        <taxon>Labyrinthulomycetes</taxon>
        <taxon>Thraustochytrida</taxon>
        <taxon>Thraustochytriidae</taxon>
        <taxon>Aplanochytrium</taxon>
    </lineage>
</organism>
<evidence type="ECO:0000313" key="2">
    <source>
        <dbReference type="EMBL" id="CAE0430401.1"/>
    </source>
</evidence>
<evidence type="ECO:0008006" key="4">
    <source>
        <dbReference type="Google" id="ProtNLM"/>
    </source>
</evidence>
<reference evidence="3" key="1">
    <citation type="submission" date="2021-01" db="EMBL/GenBank/DDBJ databases">
        <authorList>
            <person name="Corre E."/>
            <person name="Pelletier E."/>
            <person name="Niang G."/>
            <person name="Scheremetjew M."/>
            <person name="Finn R."/>
            <person name="Kale V."/>
            <person name="Holt S."/>
            <person name="Cochrane G."/>
            <person name="Meng A."/>
            <person name="Brown T."/>
            <person name="Cohen L."/>
        </authorList>
    </citation>
    <scope>NUCLEOTIDE SEQUENCE</scope>
    <source>
        <strain evidence="3">GSBS06</strain>
    </source>
</reference>
<dbReference type="SUPFAM" id="SSF53098">
    <property type="entry name" value="Ribonuclease H-like"/>
    <property type="match status" value="1"/>
</dbReference>